<dbReference type="OrthoDB" id="979705at2"/>
<feature type="compositionally biased region" description="Low complexity" evidence="1">
    <location>
        <begin position="1"/>
        <end position="10"/>
    </location>
</feature>
<dbReference type="Pfam" id="PF19578">
    <property type="entry name" value="DUF6090"/>
    <property type="match status" value="1"/>
</dbReference>
<protein>
    <submittedName>
        <fullName evidence="3">Uncharacterized protein</fullName>
    </submittedName>
</protein>
<name>A0A401UBJ8_9BACT</name>
<dbReference type="Proteomes" id="UP000288227">
    <property type="component" value="Unassembled WGS sequence"/>
</dbReference>
<evidence type="ECO:0000256" key="2">
    <source>
        <dbReference type="SAM" id="Phobius"/>
    </source>
</evidence>
<sequence length="256" mass="29017">MRDQNQNQNQKKSGNEARPTNPKQGGGNGNKRFRHNKPPRNFWKSLLTNKGFDLLVLVIGITIAFAINNWMTAKDELAEENFYINNLAVDVDKDIARLTASLAGLKEDYEVLIPYVEKFGKEAVVGDSLASVVVAILSIDTFEGDNHTYLSMISTTKLPVITDPEVRIKLAEYYHFYKTIERFEDVYSNSLLDMNNYFSPSINYTLRSVINRSVLSSVQTKNNLLLATSHLEDGIERYQEALVLAQDLRKSLVPIH</sequence>
<evidence type="ECO:0000313" key="3">
    <source>
        <dbReference type="EMBL" id="GCC52276.1"/>
    </source>
</evidence>
<dbReference type="EMBL" id="BHXQ01000004">
    <property type="protein sequence ID" value="GCC52276.1"/>
    <property type="molecule type" value="Genomic_DNA"/>
</dbReference>
<reference evidence="3 4" key="1">
    <citation type="submission" date="2018-11" db="EMBL/GenBank/DDBJ databases">
        <title>Chryseotalea sanarue gen. nov., sp., nov., a member of the family Cytophagaceae, isolated from a brackish lake in Hamamatsu Japan.</title>
        <authorList>
            <person name="Maejima Y."/>
            <person name="Iino T."/>
            <person name="Muraguchi Y."/>
            <person name="Fukuda K."/>
            <person name="Ohkuma M."/>
            <person name="Moriuchi R."/>
            <person name="Dohra H."/>
            <person name="Kimbara K."/>
            <person name="Shintani M."/>
        </authorList>
    </citation>
    <scope>NUCLEOTIDE SEQUENCE [LARGE SCALE GENOMIC DNA]</scope>
    <source>
        <strain evidence="3 4">Ys</strain>
    </source>
</reference>
<gene>
    <name evidence="3" type="ORF">SanaruYs_25120</name>
</gene>
<proteinExistence type="predicted"/>
<evidence type="ECO:0000313" key="4">
    <source>
        <dbReference type="Proteomes" id="UP000288227"/>
    </source>
</evidence>
<dbReference type="InterPro" id="IPR045749">
    <property type="entry name" value="DUF6090"/>
</dbReference>
<comment type="caution">
    <text evidence="3">The sequence shown here is derived from an EMBL/GenBank/DDBJ whole genome shotgun (WGS) entry which is preliminary data.</text>
</comment>
<keyword evidence="4" id="KW-1185">Reference proteome</keyword>
<keyword evidence="2" id="KW-1133">Transmembrane helix</keyword>
<keyword evidence="2" id="KW-0472">Membrane</keyword>
<feature type="region of interest" description="Disordered" evidence="1">
    <location>
        <begin position="1"/>
        <end position="36"/>
    </location>
</feature>
<organism evidence="3 4">
    <name type="scientific">Chryseotalea sanaruensis</name>
    <dbReference type="NCBI Taxonomy" id="2482724"/>
    <lineage>
        <taxon>Bacteria</taxon>
        <taxon>Pseudomonadati</taxon>
        <taxon>Bacteroidota</taxon>
        <taxon>Cytophagia</taxon>
        <taxon>Cytophagales</taxon>
        <taxon>Chryseotaleaceae</taxon>
        <taxon>Chryseotalea</taxon>
    </lineage>
</organism>
<accession>A0A401UBJ8</accession>
<feature type="transmembrane region" description="Helical" evidence="2">
    <location>
        <begin position="52"/>
        <end position="71"/>
    </location>
</feature>
<dbReference type="AlphaFoldDB" id="A0A401UBJ8"/>
<evidence type="ECO:0000256" key="1">
    <source>
        <dbReference type="SAM" id="MobiDB-lite"/>
    </source>
</evidence>
<dbReference type="RefSeq" id="WP_127122916.1">
    <property type="nucleotide sequence ID" value="NZ_BHXQ01000004.1"/>
</dbReference>
<keyword evidence="2" id="KW-0812">Transmembrane</keyword>